<dbReference type="AlphaFoldDB" id="A0AAV3YB77"/>
<proteinExistence type="predicted"/>
<dbReference type="EMBL" id="BLXT01000774">
    <property type="protein sequence ID" value="GFN80009.1"/>
    <property type="molecule type" value="Genomic_DNA"/>
</dbReference>
<name>A0AAV3YB77_9GAST</name>
<keyword evidence="2" id="KW-1185">Reference proteome</keyword>
<gene>
    <name evidence="1" type="ORF">PoB_000651500</name>
</gene>
<comment type="caution">
    <text evidence="1">The sequence shown here is derived from an EMBL/GenBank/DDBJ whole genome shotgun (WGS) entry which is preliminary data.</text>
</comment>
<sequence>MGKSRPPRSSDKLLYIQPVHHNVISDLCAHAVRSWTGTTELNSNLQQRGSCR</sequence>
<reference evidence="1 2" key="1">
    <citation type="journal article" date="2021" name="Elife">
        <title>Chloroplast acquisition without the gene transfer in kleptoplastic sea slugs, Plakobranchus ocellatus.</title>
        <authorList>
            <person name="Maeda T."/>
            <person name="Takahashi S."/>
            <person name="Yoshida T."/>
            <person name="Shimamura S."/>
            <person name="Takaki Y."/>
            <person name="Nagai Y."/>
            <person name="Toyoda A."/>
            <person name="Suzuki Y."/>
            <person name="Arimoto A."/>
            <person name="Ishii H."/>
            <person name="Satoh N."/>
            <person name="Nishiyama T."/>
            <person name="Hasebe M."/>
            <person name="Maruyama T."/>
            <person name="Minagawa J."/>
            <person name="Obokata J."/>
            <person name="Shigenobu S."/>
        </authorList>
    </citation>
    <scope>NUCLEOTIDE SEQUENCE [LARGE SCALE GENOMIC DNA]</scope>
</reference>
<accession>A0AAV3YB77</accession>
<evidence type="ECO:0000313" key="1">
    <source>
        <dbReference type="EMBL" id="GFN80009.1"/>
    </source>
</evidence>
<dbReference type="Proteomes" id="UP000735302">
    <property type="component" value="Unassembled WGS sequence"/>
</dbReference>
<protein>
    <submittedName>
        <fullName evidence="1">Uncharacterized protein</fullName>
    </submittedName>
</protein>
<feature type="non-terminal residue" evidence="1">
    <location>
        <position position="52"/>
    </location>
</feature>
<organism evidence="1 2">
    <name type="scientific">Plakobranchus ocellatus</name>
    <dbReference type="NCBI Taxonomy" id="259542"/>
    <lineage>
        <taxon>Eukaryota</taxon>
        <taxon>Metazoa</taxon>
        <taxon>Spiralia</taxon>
        <taxon>Lophotrochozoa</taxon>
        <taxon>Mollusca</taxon>
        <taxon>Gastropoda</taxon>
        <taxon>Heterobranchia</taxon>
        <taxon>Euthyneura</taxon>
        <taxon>Panpulmonata</taxon>
        <taxon>Sacoglossa</taxon>
        <taxon>Placobranchoidea</taxon>
        <taxon>Plakobranchidae</taxon>
        <taxon>Plakobranchus</taxon>
    </lineage>
</organism>
<evidence type="ECO:0000313" key="2">
    <source>
        <dbReference type="Proteomes" id="UP000735302"/>
    </source>
</evidence>